<dbReference type="AlphaFoldDB" id="D7FJL5"/>
<keyword evidence="6" id="KW-0804">Transcription</keyword>
<reference evidence="8 9" key="1">
    <citation type="journal article" date="2010" name="Nature">
        <title>The Ectocarpus genome and the independent evolution of multicellularity in brown algae.</title>
        <authorList>
            <person name="Cock J.M."/>
            <person name="Sterck L."/>
            <person name="Rouze P."/>
            <person name="Scornet D."/>
            <person name="Allen A.E."/>
            <person name="Amoutzias G."/>
            <person name="Anthouard V."/>
            <person name="Artiguenave F."/>
            <person name="Aury J.M."/>
            <person name="Badger J.H."/>
            <person name="Beszteri B."/>
            <person name="Billiau K."/>
            <person name="Bonnet E."/>
            <person name="Bothwell J.H."/>
            <person name="Bowler C."/>
            <person name="Boyen C."/>
            <person name="Brownlee C."/>
            <person name="Carrano C.J."/>
            <person name="Charrier B."/>
            <person name="Cho G.Y."/>
            <person name="Coelho S.M."/>
            <person name="Collen J."/>
            <person name="Corre E."/>
            <person name="Da Silva C."/>
            <person name="Delage L."/>
            <person name="Delaroque N."/>
            <person name="Dittami S.M."/>
            <person name="Doulbeau S."/>
            <person name="Elias M."/>
            <person name="Farnham G."/>
            <person name="Gachon C.M."/>
            <person name="Gschloessl B."/>
            <person name="Heesch S."/>
            <person name="Jabbari K."/>
            <person name="Jubin C."/>
            <person name="Kawai H."/>
            <person name="Kimura K."/>
            <person name="Kloareg B."/>
            <person name="Kupper F.C."/>
            <person name="Lang D."/>
            <person name="Le Bail A."/>
            <person name="Leblanc C."/>
            <person name="Lerouge P."/>
            <person name="Lohr M."/>
            <person name="Lopez P.J."/>
            <person name="Martens C."/>
            <person name="Maumus F."/>
            <person name="Michel G."/>
            <person name="Miranda-Saavedra D."/>
            <person name="Morales J."/>
            <person name="Moreau H."/>
            <person name="Motomura T."/>
            <person name="Nagasato C."/>
            <person name="Napoli C.A."/>
            <person name="Nelson D.R."/>
            <person name="Nyvall-Collen P."/>
            <person name="Peters A.F."/>
            <person name="Pommier C."/>
            <person name="Potin P."/>
            <person name="Poulain J."/>
            <person name="Quesneville H."/>
            <person name="Read B."/>
            <person name="Rensing S.A."/>
            <person name="Ritter A."/>
            <person name="Rousvoal S."/>
            <person name="Samanta M."/>
            <person name="Samson G."/>
            <person name="Schroeder D.C."/>
            <person name="Segurens B."/>
            <person name="Strittmatter M."/>
            <person name="Tonon T."/>
            <person name="Tregear J.W."/>
            <person name="Valentin K."/>
            <person name="von Dassow P."/>
            <person name="Yamagishi T."/>
            <person name="Van de Peer Y."/>
            <person name="Wincker P."/>
        </authorList>
    </citation>
    <scope>NUCLEOTIDE SEQUENCE [LARGE SCALE GENOMIC DNA]</scope>
    <source>
        <strain evidence="9">Ec32 / CCAP1310/4</strain>
    </source>
</reference>
<evidence type="ECO:0000256" key="2">
    <source>
        <dbReference type="ARBA" id="ARBA00012418"/>
    </source>
</evidence>
<proteinExistence type="inferred from homology"/>
<dbReference type="Pfam" id="PF04561">
    <property type="entry name" value="RNA_pol_Rpb2_2"/>
    <property type="match status" value="1"/>
</dbReference>
<dbReference type="Proteomes" id="UP000002630">
    <property type="component" value="Unassembled WGS sequence"/>
</dbReference>
<keyword evidence="9" id="KW-1185">Reference proteome</keyword>
<dbReference type="eggNOG" id="KOG0215">
    <property type="taxonomic scope" value="Eukaryota"/>
</dbReference>
<evidence type="ECO:0000256" key="5">
    <source>
        <dbReference type="ARBA" id="ARBA00022695"/>
    </source>
</evidence>
<sequence length="153" mass="17053">MHVVGYDFRAKIVYTAHIVRRVLMTVIDPSTVDDKDYYGNKRLELAGQLISLLFEDLFKRFNSELKRNADMVLSKPNRAAAFDIGKFLEGSTTITNGFTHAISSGNWVLKRFKVDRQGVTQTGGRLLVLDGLCSLSGVWIQVSVSGVLRVVVC</sequence>
<dbReference type="GO" id="GO:0032549">
    <property type="term" value="F:ribonucleoside binding"/>
    <property type="evidence" value="ECO:0007669"/>
    <property type="project" value="InterPro"/>
</dbReference>
<dbReference type="EC" id="2.7.7.6" evidence="2"/>
<protein>
    <recommendedName>
        <fullName evidence="2">DNA-directed RNA polymerase</fullName>
        <ecNumber evidence="2">2.7.7.6</ecNumber>
    </recommendedName>
</protein>
<evidence type="ECO:0000256" key="4">
    <source>
        <dbReference type="ARBA" id="ARBA00022679"/>
    </source>
</evidence>
<dbReference type="STRING" id="2880.D7FJL5"/>
<dbReference type="InParanoid" id="D7FJL5"/>
<dbReference type="InterPro" id="IPR007642">
    <property type="entry name" value="RNA_pol_Rpb2_2"/>
</dbReference>
<dbReference type="OrthoDB" id="200011at2759"/>
<comment type="similarity">
    <text evidence="1">Belongs to the RNA polymerase beta chain family.</text>
</comment>
<evidence type="ECO:0000313" key="8">
    <source>
        <dbReference type="EMBL" id="CBJ34190.1"/>
    </source>
</evidence>
<dbReference type="EMBL" id="FN649760">
    <property type="protein sequence ID" value="CBJ34190.1"/>
    <property type="molecule type" value="Genomic_DNA"/>
</dbReference>
<dbReference type="GO" id="GO:0003677">
    <property type="term" value="F:DNA binding"/>
    <property type="evidence" value="ECO:0007669"/>
    <property type="project" value="InterPro"/>
</dbReference>
<dbReference type="Gene3D" id="3.90.1100.10">
    <property type="match status" value="1"/>
</dbReference>
<name>D7FJL5_ECTSI</name>
<dbReference type="GO" id="GO:0003899">
    <property type="term" value="F:DNA-directed RNA polymerase activity"/>
    <property type="evidence" value="ECO:0007669"/>
    <property type="project" value="UniProtKB-EC"/>
</dbReference>
<evidence type="ECO:0000313" key="9">
    <source>
        <dbReference type="Proteomes" id="UP000002630"/>
    </source>
</evidence>
<keyword evidence="4" id="KW-0808">Transferase</keyword>
<dbReference type="SUPFAM" id="SSF64484">
    <property type="entry name" value="beta and beta-prime subunits of DNA dependent RNA-polymerase"/>
    <property type="match status" value="1"/>
</dbReference>
<dbReference type="GO" id="GO:0006351">
    <property type="term" value="P:DNA-templated transcription"/>
    <property type="evidence" value="ECO:0007669"/>
    <property type="project" value="InterPro"/>
</dbReference>
<organism evidence="8 9">
    <name type="scientific">Ectocarpus siliculosus</name>
    <name type="common">Brown alga</name>
    <name type="synonym">Conferva siliculosa</name>
    <dbReference type="NCBI Taxonomy" id="2880"/>
    <lineage>
        <taxon>Eukaryota</taxon>
        <taxon>Sar</taxon>
        <taxon>Stramenopiles</taxon>
        <taxon>Ochrophyta</taxon>
        <taxon>PX clade</taxon>
        <taxon>Phaeophyceae</taxon>
        <taxon>Ectocarpales</taxon>
        <taxon>Ectocarpaceae</taxon>
        <taxon>Ectocarpus</taxon>
    </lineage>
</organism>
<accession>D7FJL5</accession>
<evidence type="ECO:0000256" key="6">
    <source>
        <dbReference type="ARBA" id="ARBA00023163"/>
    </source>
</evidence>
<evidence type="ECO:0000256" key="1">
    <source>
        <dbReference type="ARBA" id="ARBA00006835"/>
    </source>
</evidence>
<gene>
    <name evidence="8" type="ORF">Esi_1346_0001</name>
</gene>
<evidence type="ECO:0000259" key="7">
    <source>
        <dbReference type="Pfam" id="PF04561"/>
    </source>
</evidence>
<feature type="domain" description="RNA polymerase Rpb2" evidence="7">
    <location>
        <begin position="10"/>
        <end position="44"/>
    </location>
</feature>
<evidence type="ECO:0000256" key="3">
    <source>
        <dbReference type="ARBA" id="ARBA00022478"/>
    </source>
</evidence>
<keyword evidence="5" id="KW-0548">Nucleotidyltransferase</keyword>
<dbReference type="InterPro" id="IPR015712">
    <property type="entry name" value="DNA-dir_RNA_pol_su2"/>
</dbReference>
<dbReference type="GO" id="GO:0000428">
    <property type="term" value="C:DNA-directed RNA polymerase complex"/>
    <property type="evidence" value="ECO:0007669"/>
    <property type="project" value="UniProtKB-KW"/>
</dbReference>
<keyword evidence="3" id="KW-0240">DNA-directed RNA polymerase</keyword>
<dbReference type="PANTHER" id="PTHR20856">
    <property type="entry name" value="DNA-DIRECTED RNA POLYMERASE I SUBUNIT 2"/>
    <property type="match status" value="1"/>
</dbReference>